<reference evidence="1 2" key="1">
    <citation type="submission" date="2019-08" db="EMBL/GenBank/DDBJ databases">
        <title>Deep-cultivation of Planctomycetes and their phenomic and genomic characterization uncovers novel biology.</title>
        <authorList>
            <person name="Wiegand S."/>
            <person name="Jogler M."/>
            <person name="Boedeker C."/>
            <person name="Pinto D."/>
            <person name="Vollmers J."/>
            <person name="Rivas-Marin E."/>
            <person name="Kohn T."/>
            <person name="Peeters S.H."/>
            <person name="Heuer A."/>
            <person name="Rast P."/>
            <person name="Oberbeckmann S."/>
            <person name="Bunk B."/>
            <person name="Jeske O."/>
            <person name="Meyerdierks A."/>
            <person name="Storesund J.E."/>
            <person name="Kallscheuer N."/>
            <person name="Luecker S."/>
            <person name="Lage O.M."/>
            <person name="Pohl T."/>
            <person name="Merkel B.J."/>
            <person name="Hornburger P."/>
            <person name="Mueller R.-W."/>
            <person name="Bruemmer F."/>
            <person name="Labrenz M."/>
            <person name="Spormann A.M."/>
            <person name="Op den Camp H."/>
            <person name="Overmann J."/>
            <person name="Amann R."/>
            <person name="Jetten M.S.M."/>
            <person name="Mascher T."/>
            <person name="Medema M.H."/>
            <person name="Devos D.P."/>
            <person name="Kaster A.-K."/>
            <person name="Ovreas L."/>
            <person name="Rohde M."/>
            <person name="Galperin M.Y."/>
            <person name="Jogler C."/>
        </authorList>
    </citation>
    <scope>NUCLEOTIDE SEQUENCE [LARGE SCALE GENOMIC DNA]</scope>
    <source>
        <strain evidence="1 2">DSM 8797</strain>
    </source>
</reference>
<gene>
    <name evidence="1" type="ORF">GmarT_19940</name>
</gene>
<dbReference type="Proteomes" id="UP000322887">
    <property type="component" value="Chromosome"/>
</dbReference>
<organism evidence="1 2">
    <name type="scientific">Gimesia maris</name>
    <dbReference type="NCBI Taxonomy" id="122"/>
    <lineage>
        <taxon>Bacteria</taxon>
        <taxon>Pseudomonadati</taxon>
        <taxon>Planctomycetota</taxon>
        <taxon>Planctomycetia</taxon>
        <taxon>Planctomycetales</taxon>
        <taxon>Planctomycetaceae</taxon>
        <taxon>Gimesia</taxon>
    </lineage>
</organism>
<sequence length="84" mass="9924">MLDFYLISDEDEMRDEPLEAFRIGAFSLEEWKSLSNLLTAFENNGILLSYFQDTRIDSKQVTVAIKLIEEYDRQKNVDPVRKNF</sequence>
<keyword evidence="2" id="KW-1185">Reference proteome</keyword>
<evidence type="ECO:0000313" key="2">
    <source>
        <dbReference type="Proteomes" id="UP000322887"/>
    </source>
</evidence>
<dbReference type="EMBL" id="CP042910">
    <property type="protein sequence ID" value="QEG16133.1"/>
    <property type="molecule type" value="Genomic_DNA"/>
</dbReference>
<proteinExistence type="predicted"/>
<accession>A0ABX5YKD1</accession>
<protein>
    <submittedName>
        <fullName evidence="1">Uncharacterized protein</fullName>
    </submittedName>
</protein>
<name>A0ABX5YKD1_9PLAN</name>
<evidence type="ECO:0000313" key="1">
    <source>
        <dbReference type="EMBL" id="QEG16133.1"/>
    </source>
</evidence>